<dbReference type="Proteomes" id="UP001176478">
    <property type="component" value="Unassembled WGS sequence"/>
</dbReference>
<dbReference type="Proteomes" id="UP001156701">
    <property type="component" value="Unassembled WGS sequence"/>
</dbReference>
<reference evidence="3" key="2">
    <citation type="submission" date="2023-07" db="EMBL/GenBank/DDBJ databases">
        <authorList>
            <person name="Yang W."/>
            <person name="Chen J."/>
            <person name="Ji P."/>
            <person name="Hu F."/>
        </authorList>
    </citation>
    <scope>NUCLEOTIDE SEQUENCE</scope>
    <source>
        <strain evidence="3">CRE-138-0111</strain>
    </source>
</reference>
<evidence type="ECO:0000313" key="4">
    <source>
        <dbReference type="Proteomes" id="UP001156701"/>
    </source>
</evidence>
<dbReference type="RefSeq" id="WP_042846655.1">
    <property type="nucleotide sequence ID" value="NZ_JARRYG010000034.1"/>
</dbReference>
<reference evidence="3" key="3">
    <citation type="journal article" date="2024" name="Int. J. Antimicrob. Agents">
        <title>Identification of a novel Providencia species showing multi-drug-resistant in three patients with hospital-acquired infection.</title>
        <authorList>
            <person name="Yang W."/>
            <person name="Chen J."/>
            <person name="Yang F."/>
            <person name="Ji P."/>
            <person name="Shen S."/>
            <person name="Yin D."/>
            <person name="Hu F."/>
        </authorList>
    </citation>
    <scope>NUCLEOTIDE SEQUENCE</scope>
    <source>
        <strain evidence="3">CRE-138-0111</strain>
    </source>
</reference>
<evidence type="ECO:0000313" key="5">
    <source>
        <dbReference type="Proteomes" id="UP001176478"/>
    </source>
</evidence>
<accession>A0AA42FQT9</accession>
<evidence type="ECO:0000313" key="3">
    <source>
        <dbReference type="EMBL" id="MDO7857219.1"/>
    </source>
</evidence>
<dbReference type="EMBL" id="JAUQTG010000007">
    <property type="protein sequence ID" value="MDO7857219.1"/>
    <property type="molecule type" value="Genomic_DNA"/>
</dbReference>
<organism evidence="2 4">
    <name type="scientific">Providencia huashanensis</name>
    <dbReference type="NCBI Taxonomy" id="3037798"/>
    <lineage>
        <taxon>Bacteria</taxon>
        <taxon>Pseudomonadati</taxon>
        <taxon>Pseudomonadota</taxon>
        <taxon>Gammaproteobacteria</taxon>
        <taxon>Enterobacterales</taxon>
        <taxon>Morganellaceae</taxon>
        <taxon>Providencia</taxon>
    </lineage>
</organism>
<keyword evidence="1" id="KW-0732">Signal</keyword>
<comment type="caution">
    <text evidence="2">The sequence shown here is derived from an EMBL/GenBank/DDBJ whole genome shotgun (WGS) entry which is preliminary data.</text>
</comment>
<feature type="chain" id="PRO_5041252661" description="Type 1 fimbrial protein" evidence="1">
    <location>
        <begin position="31"/>
        <end position="115"/>
    </location>
</feature>
<dbReference type="AlphaFoldDB" id="A0AA42FQT9"/>
<evidence type="ECO:0008006" key="6">
    <source>
        <dbReference type="Google" id="ProtNLM"/>
    </source>
</evidence>
<keyword evidence="5" id="KW-1185">Reference proteome</keyword>
<evidence type="ECO:0000256" key="1">
    <source>
        <dbReference type="SAM" id="SignalP"/>
    </source>
</evidence>
<reference evidence="2" key="1">
    <citation type="submission" date="2023-03" db="EMBL/GenBank/DDBJ databases">
        <title>a new species belonging to Providencia genus.</title>
        <authorList>
            <person name="Yang W."/>
            <person name="Hu F."/>
            <person name="Shen S."/>
            <person name="Ding L."/>
            <person name="Yin D."/>
        </authorList>
    </citation>
    <scope>NUCLEOTIDE SEQUENCE</scope>
    <source>
        <strain evidence="2">CRE-3FA-0001</strain>
    </source>
</reference>
<evidence type="ECO:0000313" key="2">
    <source>
        <dbReference type="EMBL" id="MDG4698722.1"/>
    </source>
</evidence>
<protein>
    <recommendedName>
        <fullName evidence="6">Type 1 fimbrial protein</fullName>
    </recommendedName>
</protein>
<feature type="signal peptide" evidence="1">
    <location>
        <begin position="1"/>
        <end position="30"/>
    </location>
</feature>
<name>A0AA42FQT9_9GAMM</name>
<dbReference type="EMBL" id="JARRYG010000034">
    <property type="protein sequence ID" value="MDG4698722.1"/>
    <property type="molecule type" value="Genomic_DNA"/>
</dbReference>
<sequence length="115" mass="12988">MKNSMAKKVFHCSITALLLMTASSIFSAYAAQNQDSGTINFYGAIVHPNCTNDISETQIKLHCMNNNTELTTESIELNNITQKSGWKVINDGRNEYSYNWVNEEKQLGMLTVKYI</sequence>
<gene>
    <name evidence="2" type="ORF">P7V44_21070</name>
    <name evidence="3" type="ORF">Q5E86_12870</name>
</gene>
<proteinExistence type="predicted"/>